<feature type="binding site" evidence="3">
    <location>
        <position position="286"/>
    </location>
    <ligand>
        <name>Mg(2+)</name>
        <dbReference type="ChEBI" id="CHEBI:18420"/>
    </ligand>
</feature>
<dbReference type="InterPro" id="IPR001245">
    <property type="entry name" value="Ser-Thr/Tyr_kinase_cat_dom"/>
</dbReference>
<reference evidence="6 7" key="1">
    <citation type="journal article" date="2012" name="Genome Biol.">
        <title>The genome of the polar eukaryotic microalga coccomyxa subellipsoidea reveals traits of cold adaptation.</title>
        <authorList>
            <person name="Blanc G."/>
            <person name="Agarkova I."/>
            <person name="Grimwood J."/>
            <person name="Kuo A."/>
            <person name="Brueggeman A."/>
            <person name="Dunigan D."/>
            <person name="Gurnon J."/>
            <person name="Ladunga I."/>
            <person name="Lindquist E."/>
            <person name="Lucas S."/>
            <person name="Pangilinan J."/>
            <person name="Proschold T."/>
            <person name="Salamov A."/>
            <person name="Schmutz J."/>
            <person name="Weeks D."/>
            <person name="Yamada T."/>
            <person name="Claverie J.M."/>
            <person name="Grigoriev I."/>
            <person name="Van Etten J."/>
            <person name="Lomsadze A."/>
            <person name="Borodovsky M."/>
        </authorList>
    </citation>
    <scope>NUCLEOTIDE SEQUENCE [LARGE SCALE GENOMIC DNA]</scope>
    <source>
        <strain evidence="6 7">C-169</strain>
    </source>
</reference>
<dbReference type="Gene3D" id="1.10.510.10">
    <property type="entry name" value="Transferase(Phosphotransferase) domain 1"/>
    <property type="match status" value="1"/>
</dbReference>
<dbReference type="InterPro" id="IPR008266">
    <property type="entry name" value="Tyr_kinase_AS"/>
</dbReference>
<dbReference type="InterPro" id="IPR000719">
    <property type="entry name" value="Prot_kinase_dom"/>
</dbReference>
<dbReference type="RefSeq" id="XP_005650359.1">
    <property type="nucleotide sequence ID" value="XM_005650302.1"/>
</dbReference>
<feature type="domain" description="Protein kinase" evidence="5">
    <location>
        <begin position="1"/>
        <end position="420"/>
    </location>
</feature>
<dbReference type="GO" id="GO:0005524">
    <property type="term" value="F:ATP binding"/>
    <property type="evidence" value="ECO:0007669"/>
    <property type="project" value="UniProtKB-KW"/>
</dbReference>
<dbReference type="GO" id="GO:0046872">
    <property type="term" value="F:metal ion binding"/>
    <property type="evidence" value="ECO:0007669"/>
    <property type="project" value="UniProtKB-KW"/>
</dbReference>
<dbReference type="GO" id="GO:0004674">
    <property type="term" value="F:protein serine/threonine kinase activity"/>
    <property type="evidence" value="ECO:0007669"/>
    <property type="project" value="TreeGrafter"/>
</dbReference>
<keyword evidence="2" id="KW-0067">ATP-binding</keyword>
<evidence type="ECO:0000256" key="3">
    <source>
        <dbReference type="PIRSR" id="PIRSR000615-3"/>
    </source>
</evidence>
<gene>
    <name evidence="6" type="ORF">COCSUDRAFT_46388</name>
</gene>
<keyword evidence="3" id="KW-0460">Magnesium</keyword>
<evidence type="ECO:0000313" key="6">
    <source>
        <dbReference type="EMBL" id="EIE25815.1"/>
    </source>
</evidence>
<dbReference type="PANTHER" id="PTHR44329:SF214">
    <property type="entry name" value="PROTEIN KINASE DOMAIN-CONTAINING PROTEIN"/>
    <property type="match status" value="1"/>
</dbReference>
<feature type="binding site" evidence="2">
    <location>
        <position position="285"/>
    </location>
    <ligand>
        <name>ATP</name>
        <dbReference type="ChEBI" id="CHEBI:30616"/>
    </ligand>
</feature>
<dbReference type="PRINTS" id="PR00109">
    <property type="entry name" value="TYRKINASE"/>
</dbReference>
<dbReference type="Proteomes" id="UP000007264">
    <property type="component" value="Unassembled WGS sequence"/>
</dbReference>
<evidence type="ECO:0000256" key="2">
    <source>
        <dbReference type="PIRSR" id="PIRSR000615-2"/>
    </source>
</evidence>
<dbReference type="OrthoDB" id="4062651at2759"/>
<feature type="compositionally biased region" description="Polar residues" evidence="4">
    <location>
        <begin position="165"/>
        <end position="179"/>
    </location>
</feature>
<dbReference type="STRING" id="574566.I0Z596"/>
<keyword evidence="7" id="KW-1185">Reference proteome</keyword>
<dbReference type="PROSITE" id="PS00109">
    <property type="entry name" value="PROTEIN_KINASE_TYR"/>
    <property type="match status" value="1"/>
</dbReference>
<evidence type="ECO:0000256" key="4">
    <source>
        <dbReference type="SAM" id="MobiDB-lite"/>
    </source>
</evidence>
<dbReference type="EMBL" id="AGSI01000003">
    <property type="protein sequence ID" value="EIE25815.1"/>
    <property type="molecule type" value="Genomic_DNA"/>
</dbReference>
<evidence type="ECO:0000256" key="1">
    <source>
        <dbReference type="PIRSR" id="PIRSR000615-1"/>
    </source>
</evidence>
<name>I0Z596_COCSC</name>
<evidence type="ECO:0000259" key="5">
    <source>
        <dbReference type="PROSITE" id="PS50011"/>
    </source>
</evidence>
<feature type="active site" description="Proton acceptor" evidence="1">
    <location>
        <position position="281"/>
    </location>
</feature>
<organism evidence="6 7">
    <name type="scientific">Coccomyxa subellipsoidea (strain C-169)</name>
    <name type="common">Green microalga</name>
    <dbReference type="NCBI Taxonomy" id="574566"/>
    <lineage>
        <taxon>Eukaryota</taxon>
        <taxon>Viridiplantae</taxon>
        <taxon>Chlorophyta</taxon>
        <taxon>core chlorophytes</taxon>
        <taxon>Trebouxiophyceae</taxon>
        <taxon>Trebouxiophyceae incertae sedis</taxon>
        <taxon>Coccomyxaceae</taxon>
        <taxon>Coccomyxa</taxon>
        <taxon>Coccomyxa subellipsoidea</taxon>
    </lineage>
</organism>
<proteinExistence type="predicted"/>
<dbReference type="eggNOG" id="KOG0192">
    <property type="taxonomic scope" value="Eukaryota"/>
</dbReference>
<comment type="caution">
    <text evidence="6">The sequence shown here is derived from an EMBL/GenBank/DDBJ whole genome shotgun (WGS) entry which is preliminary data.</text>
</comment>
<keyword evidence="3" id="KW-0479">Metal-binding</keyword>
<dbReference type="PANTHER" id="PTHR44329">
    <property type="entry name" value="SERINE/THREONINE-PROTEIN KINASE TNNI3K-RELATED"/>
    <property type="match status" value="1"/>
</dbReference>
<feature type="compositionally biased region" description="Low complexity" evidence="4">
    <location>
        <begin position="206"/>
        <end position="215"/>
    </location>
</feature>
<dbReference type="KEGG" id="csl:COCSUDRAFT_46388"/>
<feature type="region of interest" description="Disordered" evidence="4">
    <location>
        <begin position="124"/>
        <end position="215"/>
    </location>
</feature>
<dbReference type="SUPFAM" id="SSF56112">
    <property type="entry name" value="Protein kinase-like (PK-like)"/>
    <property type="match status" value="1"/>
</dbReference>
<dbReference type="Pfam" id="PF07714">
    <property type="entry name" value="PK_Tyr_Ser-Thr"/>
    <property type="match status" value="1"/>
</dbReference>
<keyword evidence="2" id="KW-0547">Nucleotide-binding</keyword>
<feature type="region of interest" description="Disordered" evidence="4">
    <location>
        <begin position="78"/>
        <end position="105"/>
    </location>
</feature>
<protein>
    <submittedName>
        <fullName evidence="6">Kinase-like protein</fullName>
    </submittedName>
</protein>
<dbReference type="AlphaFoldDB" id="I0Z596"/>
<dbReference type="InterPro" id="IPR011009">
    <property type="entry name" value="Kinase-like_dom_sf"/>
</dbReference>
<dbReference type="PROSITE" id="PS50011">
    <property type="entry name" value="PROTEIN_KINASE_DOM"/>
    <property type="match status" value="1"/>
</dbReference>
<dbReference type="Gene3D" id="3.30.200.20">
    <property type="entry name" value="Phosphorylase Kinase, domain 1"/>
    <property type="match status" value="1"/>
</dbReference>
<dbReference type="InterPro" id="IPR051681">
    <property type="entry name" value="Ser/Thr_Kinases-Pseudokinases"/>
</dbReference>
<sequence length="429" mass="46370">MFGIVYKGEYQGGIVAVKIAEVTVPKVHAKTHLTEVKVASSLTHPNVVNLYKAVVERVKPARTGLHRKISSLSSKGSSDWGEVFASSPELPKGEGGMSPGGLSNMSSSTEAAWSYNRISSPASVGVGGSDMEGMASPPGSPLQDNDGIPPPPKSVFQGTPPRAPQRQSSADSSTTQMLTSFLHLRLPRRRSPAEVSPGSDRREAEGSSGQSLGSARSSSMVTFRCIFVMEFCDAGTLWMAVRQGAYHRADGQPRLHAILCTAIEVAEGVAHMHAHRIVHRDLTTRNVLLKHEPAIQRTRAKVSDFGLSMLFKPGQEQAVAMQHGTLAFMPPELLTSDILSYATDVYSFGMLLWEMIASETPYAGLSEQQIIHRKLHEAVDMPSPGSCPAVLAELMQACLSRQPSQRPNMATVTSRLHALLAMFWSDDDN</sequence>
<feature type="binding site" evidence="3">
    <location>
        <position position="304"/>
    </location>
    <ligand>
        <name>Mg(2+)</name>
        <dbReference type="ChEBI" id="CHEBI:18420"/>
    </ligand>
</feature>
<accession>I0Z596</accession>
<evidence type="ECO:0000313" key="7">
    <source>
        <dbReference type="Proteomes" id="UP000007264"/>
    </source>
</evidence>
<dbReference type="GeneID" id="17043819"/>